<reference evidence="3 4" key="1">
    <citation type="submission" date="2020-07" db="EMBL/GenBank/DDBJ databases">
        <title>Draft whole-genome sequence of Heliobacterium chlorum DSM 3682, type strain.</title>
        <authorList>
            <person name="Kyndt J.A."/>
            <person name="Meyer T.E."/>
            <person name="Imhoff J.F."/>
        </authorList>
    </citation>
    <scope>NUCLEOTIDE SEQUENCE [LARGE SCALE GENOMIC DNA]</scope>
    <source>
        <strain evidence="3 4">DSM 3682</strain>
    </source>
</reference>
<evidence type="ECO:0000256" key="2">
    <source>
        <dbReference type="SAM" id="SignalP"/>
    </source>
</evidence>
<evidence type="ECO:0000313" key="4">
    <source>
        <dbReference type="Proteomes" id="UP000617402"/>
    </source>
</evidence>
<organism evidence="3 4">
    <name type="scientific">Heliobacterium chlorum</name>
    <dbReference type="NCBI Taxonomy" id="2698"/>
    <lineage>
        <taxon>Bacteria</taxon>
        <taxon>Bacillati</taxon>
        <taxon>Bacillota</taxon>
        <taxon>Clostridia</taxon>
        <taxon>Eubacteriales</taxon>
        <taxon>Heliobacteriaceae</taxon>
        <taxon>Heliobacterium</taxon>
    </lineage>
</organism>
<feature type="signal peptide" evidence="2">
    <location>
        <begin position="1"/>
        <end position="22"/>
    </location>
</feature>
<dbReference type="RefSeq" id="WP_188041393.1">
    <property type="nucleotide sequence ID" value="NZ_JACVHF010000022.1"/>
</dbReference>
<evidence type="ECO:0000256" key="1">
    <source>
        <dbReference type="SAM" id="Phobius"/>
    </source>
</evidence>
<feature type="transmembrane region" description="Helical" evidence="1">
    <location>
        <begin position="69"/>
        <end position="89"/>
    </location>
</feature>
<accession>A0ABR7T589</accession>
<keyword evidence="2" id="KW-0732">Signal</keyword>
<feature type="transmembrane region" description="Helical" evidence="1">
    <location>
        <begin position="122"/>
        <end position="141"/>
    </location>
</feature>
<dbReference type="EMBL" id="JACVHF010000022">
    <property type="protein sequence ID" value="MBC9785959.1"/>
    <property type="molecule type" value="Genomic_DNA"/>
</dbReference>
<proteinExistence type="predicted"/>
<comment type="caution">
    <text evidence="3">The sequence shown here is derived from an EMBL/GenBank/DDBJ whole genome shotgun (WGS) entry which is preliminary data.</text>
</comment>
<feature type="transmembrane region" description="Helical" evidence="1">
    <location>
        <begin position="38"/>
        <end position="57"/>
    </location>
</feature>
<name>A0ABR7T589_HELCL</name>
<keyword evidence="4" id="KW-1185">Reference proteome</keyword>
<dbReference type="Proteomes" id="UP000617402">
    <property type="component" value="Unassembled WGS sequence"/>
</dbReference>
<gene>
    <name evidence="3" type="ORF">H1S01_15850</name>
</gene>
<sequence>MNVRSLLPAISLLMLSPTAAWADGPLKDPIAQQVDVSGKIIVPLLAVSLLLAVVARFSKNGTIYGLHRGLGLIAGLGVFGHAIYALMQMGFDKPVANATGMIAAMAIAVVAYTGFQKSQPVLHRLATLVVIAGFVAHKVVIS</sequence>
<evidence type="ECO:0000313" key="3">
    <source>
        <dbReference type="EMBL" id="MBC9785959.1"/>
    </source>
</evidence>
<feature type="transmembrane region" description="Helical" evidence="1">
    <location>
        <begin position="95"/>
        <end position="115"/>
    </location>
</feature>
<keyword evidence="1" id="KW-0472">Membrane</keyword>
<keyword evidence="1" id="KW-1133">Transmembrane helix</keyword>
<protein>
    <submittedName>
        <fullName evidence="3">Uncharacterized protein</fullName>
    </submittedName>
</protein>
<feature type="chain" id="PRO_5045911300" evidence="2">
    <location>
        <begin position="23"/>
        <end position="142"/>
    </location>
</feature>
<keyword evidence="1" id="KW-0812">Transmembrane</keyword>